<name>A0A7X4Y9F4_9BACT</name>
<feature type="repeat" description="TPR" evidence="2">
    <location>
        <begin position="455"/>
        <end position="488"/>
    </location>
</feature>
<dbReference type="InterPro" id="IPR018253">
    <property type="entry name" value="DnaJ_domain_CS"/>
</dbReference>
<evidence type="ECO:0000256" key="1">
    <source>
        <dbReference type="ARBA" id="ARBA00023186"/>
    </source>
</evidence>
<dbReference type="GO" id="GO:0005737">
    <property type="term" value="C:cytoplasm"/>
    <property type="evidence" value="ECO:0007669"/>
    <property type="project" value="TreeGrafter"/>
</dbReference>
<dbReference type="Proteomes" id="UP000537825">
    <property type="component" value="Unassembled WGS sequence"/>
</dbReference>
<evidence type="ECO:0000313" key="5">
    <source>
        <dbReference type="EMBL" id="NBC40534.1"/>
    </source>
</evidence>
<dbReference type="SMART" id="SM00028">
    <property type="entry name" value="TPR"/>
    <property type="match status" value="2"/>
</dbReference>
<dbReference type="Gene3D" id="1.25.40.10">
    <property type="entry name" value="Tetratricopeptide repeat domain"/>
    <property type="match status" value="1"/>
</dbReference>
<protein>
    <submittedName>
        <fullName evidence="5">DnaJ domain-containing protein</fullName>
    </submittedName>
</protein>
<dbReference type="Gene3D" id="1.10.287.110">
    <property type="entry name" value="DnaJ domain"/>
    <property type="match status" value="1"/>
</dbReference>
<dbReference type="PROSITE" id="PS00636">
    <property type="entry name" value="DNAJ_1"/>
    <property type="match status" value="1"/>
</dbReference>
<feature type="compositionally biased region" description="Acidic residues" evidence="3">
    <location>
        <begin position="187"/>
        <end position="203"/>
    </location>
</feature>
<dbReference type="PRINTS" id="PR00625">
    <property type="entry name" value="JDOMAIN"/>
</dbReference>
<feature type="repeat" description="TPR" evidence="2">
    <location>
        <begin position="384"/>
        <end position="417"/>
    </location>
</feature>
<feature type="domain" description="J" evidence="4">
    <location>
        <begin position="285"/>
        <end position="355"/>
    </location>
</feature>
<dbReference type="CDD" id="cd06257">
    <property type="entry name" value="DnaJ"/>
    <property type="match status" value="1"/>
</dbReference>
<dbReference type="PANTHER" id="PTHR43096:SF52">
    <property type="entry name" value="DNAJ HOMOLOG 1, MITOCHONDRIAL-RELATED"/>
    <property type="match status" value="1"/>
</dbReference>
<dbReference type="InterPro" id="IPR001623">
    <property type="entry name" value="DnaJ_domain"/>
</dbReference>
<dbReference type="Pfam" id="PF00226">
    <property type="entry name" value="DnaJ"/>
    <property type="match status" value="1"/>
</dbReference>
<evidence type="ECO:0000256" key="2">
    <source>
        <dbReference type="PROSITE-ProRule" id="PRU00339"/>
    </source>
</evidence>
<keyword evidence="2" id="KW-0802">TPR repeat</keyword>
<evidence type="ECO:0000259" key="4">
    <source>
        <dbReference type="PROSITE" id="PS50076"/>
    </source>
</evidence>
<feature type="compositionally biased region" description="Low complexity" evidence="3">
    <location>
        <begin position="241"/>
        <end position="257"/>
    </location>
</feature>
<feature type="region of interest" description="Disordered" evidence="3">
    <location>
        <begin position="162"/>
        <end position="280"/>
    </location>
</feature>
<feature type="region of interest" description="Disordered" evidence="3">
    <location>
        <begin position="352"/>
        <end position="382"/>
    </location>
</feature>
<reference evidence="5 6" key="1">
    <citation type="submission" date="2020-01" db="EMBL/GenBank/DDBJ databases">
        <title>The draft genome sequence of Corallococcus exiguus DSM 14696.</title>
        <authorList>
            <person name="Zhang X."/>
            <person name="Zhu H."/>
        </authorList>
    </citation>
    <scope>NUCLEOTIDE SEQUENCE [LARGE SCALE GENOMIC DNA]</scope>
    <source>
        <strain evidence="5 6">DSM 14696</strain>
    </source>
</reference>
<dbReference type="EMBL" id="JAAAPK010000003">
    <property type="protein sequence ID" value="NBC40534.1"/>
    <property type="molecule type" value="Genomic_DNA"/>
</dbReference>
<feature type="compositionally biased region" description="Low complexity" evidence="3">
    <location>
        <begin position="49"/>
        <end position="61"/>
    </location>
</feature>
<dbReference type="PROSITE" id="PS50076">
    <property type="entry name" value="DNAJ_2"/>
    <property type="match status" value="1"/>
</dbReference>
<dbReference type="SUPFAM" id="SSF46565">
    <property type="entry name" value="Chaperone J-domain"/>
    <property type="match status" value="1"/>
</dbReference>
<feature type="compositionally biased region" description="Basic residues" evidence="3">
    <location>
        <begin position="503"/>
        <end position="512"/>
    </location>
</feature>
<dbReference type="SUPFAM" id="SSF48452">
    <property type="entry name" value="TPR-like"/>
    <property type="match status" value="1"/>
</dbReference>
<keyword evidence="6" id="KW-1185">Reference proteome</keyword>
<organism evidence="5 6">
    <name type="scientific">Corallococcus exiguus</name>
    <dbReference type="NCBI Taxonomy" id="83462"/>
    <lineage>
        <taxon>Bacteria</taxon>
        <taxon>Pseudomonadati</taxon>
        <taxon>Myxococcota</taxon>
        <taxon>Myxococcia</taxon>
        <taxon>Myxococcales</taxon>
        <taxon>Cystobacterineae</taxon>
        <taxon>Myxococcaceae</taxon>
        <taxon>Corallococcus</taxon>
    </lineage>
</organism>
<dbReference type="AlphaFoldDB" id="A0A7X4Y9F4"/>
<dbReference type="Pfam" id="PF13181">
    <property type="entry name" value="TPR_8"/>
    <property type="match status" value="1"/>
</dbReference>
<accession>A0A7X4Y9F4</accession>
<feature type="compositionally biased region" description="Low complexity" evidence="3">
    <location>
        <begin position="368"/>
        <end position="380"/>
    </location>
</feature>
<feature type="compositionally biased region" description="Basic and acidic residues" evidence="3">
    <location>
        <begin position="493"/>
        <end position="502"/>
    </location>
</feature>
<dbReference type="InterPro" id="IPR011990">
    <property type="entry name" value="TPR-like_helical_dom_sf"/>
</dbReference>
<comment type="caution">
    <text evidence="5">The sequence shown here is derived from an EMBL/GenBank/DDBJ whole genome shotgun (WGS) entry which is preliminary data.</text>
</comment>
<feature type="region of interest" description="Disordered" evidence="3">
    <location>
        <begin position="1"/>
        <end position="99"/>
    </location>
</feature>
<proteinExistence type="predicted"/>
<dbReference type="InterPro" id="IPR036869">
    <property type="entry name" value="J_dom_sf"/>
</dbReference>
<evidence type="ECO:0000256" key="3">
    <source>
        <dbReference type="SAM" id="MobiDB-lite"/>
    </source>
</evidence>
<feature type="compositionally biased region" description="Pro residues" evidence="3">
    <location>
        <begin position="62"/>
        <end position="75"/>
    </location>
</feature>
<sequence>MAEALRRSASVPLDPWLTEEASRFPVAPPPEPDLPLLEVEPESWGDIVPAAAPLPDTRAPAPAAPVVPAEAPPQPDLWAVQPPKFPASSTPPVRPTRASEDDLWRIVSFDESNDPAQNLTASFEAALQQVDAHLEALIRSDVRSAGDANEFLVEAIVEATFEPLPSPRTTAFPGDNAGASGQTGDELSGDLDDWDFDEDDVAAEDPSNPDEASKLRRQRLLRRAMENMGTLGARPAPPAASAPATPEGAAPPAAAAAPPEPPKPDEGRLAQQIEQRYADIQTKKDHYVTLGVPQDASRDQVKAAFLSLAKLFHPDRLPPSLPHLAPKITAVFESIREAYEVLHDDTRRKNYQLAQQGAQAAPKPPAAPSARPGSPGSARADTNADDLFRMGEVFFRKRDFFAASEHYERAYGLDPKPLYLAARAWSVYMDPSRKADMPRAKQWMADAVRTDPNCDRAHYQLGVIARVEGDMDRAEKHFRDAVRANPKHLEANQELRLIDMRKKNPPKKGLFR</sequence>
<dbReference type="GO" id="GO:0042026">
    <property type="term" value="P:protein refolding"/>
    <property type="evidence" value="ECO:0007669"/>
    <property type="project" value="TreeGrafter"/>
</dbReference>
<dbReference type="PROSITE" id="PS50005">
    <property type="entry name" value="TPR"/>
    <property type="match status" value="2"/>
</dbReference>
<dbReference type="PANTHER" id="PTHR43096">
    <property type="entry name" value="DNAJ HOMOLOG 1, MITOCHONDRIAL-RELATED"/>
    <property type="match status" value="1"/>
</dbReference>
<dbReference type="InterPro" id="IPR019734">
    <property type="entry name" value="TPR_rpt"/>
</dbReference>
<keyword evidence="1" id="KW-0143">Chaperone</keyword>
<dbReference type="SMART" id="SM00271">
    <property type="entry name" value="DnaJ"/>
    <property type="match status" value="1"/>
</dbReference>
<dbReference type="GO" id="GO:0051082">
    <property type="term" value="F:unfolded protein binding"/>
    <property type="evidence" value="ECO:0007669"/>
    <property type="project" value="TreeGrafter"/>
</dbReference>
<evidence type="ECO:0000313" key="6">
    <source>
        <dbReference type="Proteomes" id="UP000537825"/>
    </source>
</evidence>
<feature type="region of interest" description="Disordered" evidence="3">
    <location>
        <begin position="493"/>
        <end position="512"/>
    </location>
</feature>
<gene>
    <name evidence="5" type="ORF">GTZ93_11925</name>
</gene>